<evidence type="ECO:0000256" key="2">
    <source>
        <dbReference type="ARBA" id="ARBA00023015"/>
    </source>
</evidence>
<dbReference type="RefSeq" id="WP_139679588.1">
    <property type="nucleotide sequence ID" value="NZ_VDMN01000015.1"/>
</dbReference>
<dbReference type="GO" id="GO:0006352">
    <property type="term" value="P:DNA-templated transcription initiation"/>
    <property type="evidence" value="ECO:0007669"/>
    <property type="project" value="InterPro"/>
</dbReference>
<proteinExistence type="inferred from homology"/>
<accession>A0A5C4X7V9</accession>
<dbReference type="AlphaFoldDB" id="A0A5C4X7V9"/>
<dbReference type="PANTHER" id="PTHR43133:SF63">
    <property type="entry name" value="RNA POLYMERASE SIGMA FACTOR FECI-RELATED"/>
    <property type="match status" value="1"/>
</dbReference>
<dbReference type="Pfam" id="PF08281">
    <property type="entry name" value="Sigma70_r4_2"/>
    <property type="match status" value="1"/>
</dbReference>
<reference evidence="7 8" key="1">
    <citation type="submission" date="2019-06" db="EMBL/GenBank/DDBJ databases">
        <title>The draft genome of Rhizobium smilacinae PTYR-5.</title>
        <authorList>
            <person name="Liu L."/>
            <person name="Li L."/>
            <person name="Zhang X."/>
        </authorList>
    </citation>
    <scope>NUCLEOTIDE SEQUENCE [LARGE SCALE GENOMIC DNA]</scope>
    <source>
        <strain evidence="7 8">PTYR-5</strain>
    </source>
</reference>
<evidence type="ECO:0000313" key="7">
    <source>
        <dbReference type="EMBL" id="TNM59516.1"/>
    </source>
</evidence>
<protein>
    <submittedName>
        <fullName evidence="7">Sigma-70 family RNA polymerase sigma factor</fullName>
    </submittedName>
</protein>
<evidence type="ECO:0000256" key="3">
    <source>
        <dbReference type="ARBA" id="ARBA00023082"/>
    </source>
</evidence>
<feature type="domain" description="RNA polymerase sigma factor 70 region 4 type 2" evidence="6">
    <location>
        <begin position="109"/>
        <end position="161"/>
    </location>
</feature>
<dbReference type="InterPro" id="IPR014284">
    <property type="entry name" value="RNA_pol_sigma-70_dom"/>
</dbReference>
<evidence type="ECO:0000313" key="8">
    <source>
        <dbReference type="Proteomes" id="UP000311605"/>
    </source>
</evidence>
<comment type="caution">
    <text evidence="7">The sequence shown here is derived from an EMBL/GenBank/DDBJ whole genome shotgun (WGS) entry which is preliminary data.</text>
</comment>
<dbReference type="Gene3D" id="1.10.10.10">
    <property type="entry name" value="Winged helix-like DNA-binding domain superfamily/Winged helix DNA-binding domain"/>
    <property type="match status" value="1"/>
</dbReference>
<gene>
    <name evidence="7" type="ORF">FHP24_28300</name>
</gene>
<dbReference type="GO" id="GO:0016987">
    <property type="term" value="F:sigma factor activity"/>
    <property type="evidence" value="ECO:0007669"/>
    <property type="project" value="UniProtKB-KW"/>
</dbReference>
<evidence type="ECO:0000259" key="6">
    <source>
        <dbReference type="Pfam" id="PF08281"/>
    </source>
</evidence>
<dbReference type="SUPFAM" id="SSF88659">
    <property type="entry name" value="Sigma3 and sigma4 domains of RNA polymerase sigma factors"/>
    <property type="match status" value="1"/>
</dbReference>
<dbReference type="InterPro" id="IPR013324">
    <property type="entry name" value="RNA_pol_sigma_r3/r4-like"/>
</dbReference>
<name>A0A5C4X7V9_9HYPH</name>
<dbReference type="Gene3D" id="1.10.1740.10">
    <property type="match status" value="1"/>
</dbReference>
<dbReference type="InterPro" id="IPR039425">
    <property type="entry name" value="RNA_pol_sigma-70-like"/>
</dbReference>
<keyword evidence="3" id="KW-0731">Sigma factor</keyword>
<dbReference type="NCBIfam" id="TIGR02937">
    <property type="entry name" value="sigma70-ECF"/>
    <property type="match status" value="1"/>
</dbReference>
<dbReference type="EMBL" id="VDMN01000015">
    <property type="protein sequence ID" value="TNM59516.1"/>
    <property type="molecule type" value="Genomic_DNA"/>
</dbReference>
<dbReference type="InterPro" id="IPR013249">
    <property type="entry name" value="RNA_pol_sigma70_r4_t2"/>
</dbReference>
<dbReference type="GO" id="GO:0003677">
    <property type="term" value="F:DNA binding"/>
    <property type="evidence" value="ECO:0007669"/>
    <property type="project" value="InterPro"/>
</dbReference>
<dbReference type="InterPro" id="IPR036388">
    <property type="entry name" value="WH-like_DNA-bd_sf"/>
</dbReference>
<dbReference type="Proteomes" id="UP000311605">
    <property type="component" value="Unassembled WGS sequence"/>
</dbReference>
<evidence type="ECO:0000256" key="4">
    <source>
        <dbReference type="ARBA" id="ARBA00023163"/>
    </source>
</evidence>
<evidence type="ECO:0000259" key="5">
    <source>
        <dbReference type="Pfam" id="PF04542"/>
    </source>
</evidence>
<keyword evidence="4" id="KW-0804">Transcription</keyword>
<sequence length="171" mass="19263">MSASFTDIFLSNRKALIGTVVRIVGDHQAAEDVAQEAYVRVSRAVEDGTVEHIEAFLFQTARNLALNHKRSRQIRGSVERDDVSETDVETIASPTPSQEAEIIHRQRLRLLEEAVSRLPERAQKVWALSKIEKWPYPRIAKHLGVSPNTVFNDLKMAHAHCMDALAKIDRG</sequence>
<dbReference type="PANTHER" id="PTHR43133">
    <property type="entry name" value="RNA POLYMERASE ECF-TYPE SIGMA FACTO"/>
    <property type="match status" value="1"/>
</dbReference>
<dbReference type="OrthoDB" id="9794372at2"/>
<keyword evidence="2" id="KW-0805">Transcription regulation</keyword>
<evidence type="ECO:0000256" key="1">
    <source>
        <dbReference type="ARBA" id="ARBA00010641"/>
    </source>
</evidence>
<dbReference type="InterPro" id="IPR013325">
    <property type="entry name" value="RNA_pol_sigma_r2"/>
</dbReference>
<organism evidence="7 8">
    <name type="scientific">Aliirhizobium smilacinae</name>
    <dbReference type="NCBI Taxonomy" id="1395944"/>
    <lineage>
        <taxon>Bacteria</taxon>
        <taxon>Pseudomonadati</taxon>
        <taxon>Pseudomonadota</taxon>
        <taxon>Alphaproteobacteria</taxon>
        <taxon>Hyphomicrobiales</taxon>
        <taxon>Rhizobiaceae</taxon>
        <taxon>Aliirhizobium</taxon>
    </lineage>
</organism>
<feature type="domain" description="RNA polymerase sigma-70 region 2" evidence="5">
    <location>
        <begin position="9"/>
        <end position="73"/>
    </location>
</feature>
<dbReference type="InterPro" id="IPR007627">
    <property type="entry name" value="RNA_pol_sigma70_r2"/>
</dbReference>
<dbReference type="SUPFAM" id="SSF88946">
    <property type="entry name" value="Sigma2 domain of RNA polymerase sigma factors"/>
    <property type="match status" value="1"/>
</dbReference>
<dbReference type="Pfam" id="PF04542">
    <property type="entry name" value="Sigma70_r2"/>
    <property type="match status" value="1"/>
</dbReference>
<comment type="similarity">
    <text evidence="1">Belongs to the sigma-70 factor family. ECF subfamily.</text>
</comment>
<keyword evidence="8" id="KW-1185">Reference proteome</keyword>